<dbReference type="GO" id="GO:0016301">
    <property type="term" value="F:kinase activity"/>
    <property type="evidence" value="ECO:0007669"/>
    <property type="project" value="UniProtKB-KW"/>
</dbReference>
<reference evidence="2" key="1">
    <citation type="submission" date="2020-04" db="EMBL/GenBank/DDBJ databases">
        <title>Nitratireductor sp. nov. isolated from mangrove soil.</title>
        <authorList>
            <person name="Ye Y."/>
        </authorList>
    </citation>
    <scope>NUCLEOTIDE SEQUENCE</scope>
    <source>
        <strain evidence="2">SY7</strain>
    </source>
</reference>
<organism evidence="2 3">
    <name type="scientific">Nitratireductor mangrovi</name>
    <dbReference type="NCBI Taxonomy" id="2599600"/>
    <lineage>
        <taxon>Bacteria</taxon>
        <taxon>Pseudomonadati</taxon>
        <taxon>Pseudomonadota</taxon>
        <taxon>Alphaproteobacteria</taxon>
        <taxon>Hyphomicrobiales</taxon>
        <taxon>Phyllobacteriaceae</taxon>
        <taxon>Nitratireductor</taxon>
    </lineage>
</organism>
<evidence type="ECO:0000256" key="1">
    <source>
        <dbReference type="SAM" id="MobiDB-lite"/>
    </source>
</evidence>
<keyword evidence="2" id="KW-0808">Transferase</keyword>
<dbReference type="InterPro" id="IPR036953">
    <property type="entry name" value="GreA/GreB_C_sf"/>
</dbReference>
<protein>
    <submittedName>
        <fullName evidence="2">Nucleoside-diphosphate kinase</fullName>
    </submittedName>
</protein>
<proteinExistence type="predicted"/>
<dbReference type="EMBL" id="CP042301">
    <property type="protein sequence ID" value="QDZ03022.1"/>
    <property type="molecule type" value="Genomic_DNA"/>
</dbReference>
<dbReference type="OrthoDB" id="7873913at2"/>
<dbReference type="GO" id="GO:0032784">
    <property type="term" value="P:regulation of DNA-templated transcription elongation"/>
    <property type="evidence" value="ECO:0007669"/>
    <property type="project" value="InterPro"/>
</dbReference>
<accession>A0A5B8L5H1</accession>
<dbReference type="KEGG" id="niy:FQ775_23100"/>
<gene>
    <name evidence="2" type="ORF">FQ775_23100</name>
</gene>
<evidence type="ECO:0000313" key="3">
    <source>
        <dbReference type="Proteomes" id="UP000321389"/>
    </source>
</evidence>
<dbReference type="RefSeq" id="WP_146301655.1">
    <property type="nucleotide sequence ID" value="NZ_CP042301.2"/>
</dbReference>
<dbReference type="AlphaFoldDB" id="A0A5B8L5H1"/>
<keyword evidence="3" id="KW-1185">Reference proteome</keyword>
<dbReference type="GO" id="GO:0003677">
    <property type="term" value="F:DNA binding"/>
    <property type="evidence" value="ECO:0007669"/>
    <property type="project" value="InterPro"/>
</dbReference>
<dbReference type="Gene3D" id="3.10.50.30">
    <property type="entry name" value="Transcription elongation factor, GreA/GreB, C-terminal domain"/>
    <property type="match status" value="1"/>
</dbReference>
<feature type="region of interest" description="Disordered" evidence="1">
    <location>
        <begin position="155"/>
        <end position="179"/>
    </location>
</feature>
<sequence length="179" mass="19201">MSEKDCILTTKDHTILEVMLERCLGRDDPMAILLTTKLGAARVVFGEDIPANVATLNSRVTFSVDGREPDTRVISHERMQSPVGLFLPLTSMRGLALIGLSEGQPLRFAGQDGVQETVVLESVLYQPEAARREKHALARTTPPPENRPVLTLIRGGVQSPCRPPSAGSGGLDDPGPPAA</sequence>
<keyword evidence="2" id="KW-0418">Kinase</keyword>
<dbReference type="Proteomes" id="UP000321389">
    <property type="component" value="Chromosome"/>
</dbReference>
<evidence type="ECO:0000313" key="2">
    <source>
        <dbReference type="EMBL" id="QDZ03022.1"/>
    </source>
</evidence>
<name>A0A5B8L5H1_9HYPH</name>